<reference evidence="11 12" key="1">
    <citation type="submission" date="2020-05" db="EMBL/GenBank/DDBJ databases">
        <title>Complete closed genome sequence of Defluviicoccus vanus.</title>
        <authorList>
            <person name="Bessarab I."/>
            <person name="Arumugam K."/>
            <person name="Maszenan A.M."/>
            <person name="Seviour R.J."/>
            <person name="Williams R.B."/>
        </authorList>
    </citation>
    <scope>NUCLEOTIDE SEQUENCE [LARGE SCALE GENOMIC DNA]</scope>
    <source>
        <strain evidence="11 12">Ben 114</strain>
    </source>
</reference>
<evidence type="ECO:0000256" key="9">
    <source>
        <dbReference type="ARBA" id="ARBA00047340"/>
    </source>
</evidence>
<feature type="active site" description="Proton acceptor" evidence="10">
    <location>
        <position position="308"/>
    </location>
</feature>
<dbReference type="Gene3D" id="3.40.50.10210">
    <property type="match status" value="1"/>
</dbReference>
<protein>
    <recommendedName>
        <fullName evidence="4 10">Nicotinate-nucleotide--dimethylbenzimidazole phosphoribosyltransferase</fullName>
        <shortName evidence="10">NN:DBI PRT</shortName>
        <ecNumber evidence="3 10">2.4.2.21</ecNumber>
    </recommendedName>
    <alternativeName>
        <fullName evidence="8 10">N(1)-alpha-phosphoribosyltransferase</fullName>
    </alternativeName>
</protein>
<dbReference type="RefSeq" id="WP_190261726.1">
    <property type="nucleotide sequence ID" value="NZ_CP053923.1"/>
</dbReference>
<dbReference type="Pfam" id="PF02277">
    <property type="entry name" value="DBI_PRT"/>
    <property type="match status" value="1"/>
</dbReference>
<dbReference type="HAMAP" id="MF_00230">
    <property type="entry name" value="CobT"/>
    <property type="match status" value="1"/>
</dbReference>
<evidence type="ECO:0000313" key="12">
    <source>
        <dbReference type="Proteomes" id="UP000516369"/>
    </source>
</evidence>
<dbReference type="NCBIfam" id="NF000996">
    <property type="entry name" value="PRK00105.1"/>
    <property type="match status" value="1"/>
</dbReference>
<dbReference type="InterPro" id="IPR003200">
    <property type="entry name" value="Nict_dMeBzImd_PRibTrfase"/>
</dbReference>
<name>A0A7H1MXU5_9PROT</name>
<dbReference type="GO" id="GO:0008939">
    <property type="term" value="F:nicotinate-nucleotide-dimethylbenzimidazole phosphoribosyltransferase activity"/>
    <property type="evidence" value="ECO:0007669"/>
    <property type="project" value="UniProtKB-UniRule"/>
</dbReference>
<evidence type="ECO:0000256" key="6">
    <source>
        <dbReference type="ARBA" id="ARBA00022676"/>
    </source>
</evidence>
<dbReference type="UniPathway" id="UPA00061">
    <property type="reaction ID" value="UER00516"/>
</dbReference>
<dbReference type="EMBL" id="CP053923">
    <property type="protein sequence ID" value="QNT68281.1"/>
    <property type="molecule type" value="Genomic_DNA"/>
</dbReference>
<comment type="pathway">
    <text evidence="1 10">Nucleoside biosynthesis; alpha-ribazole biosynthesis; alpha-ribazole from 5,6-dimethylbenzimidazole: step 1/2.</text>
</comment>
<dbReference type="InterPro" id="IPR023195">
    <property type="entry name" value="Nict_dMeBzImd_PRibTrfase_N"/>
</dbReference>
<dbReference type="KEGG" id="dvn:HQ394_01525"/>
<dbReference type="PANTHER" id="PTHR43463:SF1">
    <property type="entry name" value="NICOTINATE-NUCLEOTIDE--DIMETHYLBENZIMIDAZOLE PHOSPHORIBOSYLTRANSFERASE"/>
    <property type="match status" value="1"/>
</dbReference>
<dbReference type="Gene3D" id="1.10.1610.10">
    <property type="match status" value="1"/>
</dbReference>
<organism evidence="11 12">
    <name type="scientific">Defluviicoccus vanus</name>
    <dbReference type="NCBI Taxonomy" id="111831"/>
    <lineage>
        <taxon>Bacteria</taxon>
        <taxon>Pseudomonadati</taxon>
        <taxon>Pseudomonadota</taxon>
        <taxon>Alphaproteobacteria</taxon>
        <taxon>Rhodospirillales</taxon>
        <taxon>Rhodospirillaceae</taxon>
        <taxon>Defluviicoccus</taxon>
    </lineage>
</organism>
<dbReference type="PANTHER" id="PTHR43463">
    <property type="entry name" value="NICOTINATE-NUCLEOTIDE--DIMETHYLBENZIMIDAZOLE PHOSPHORIBOSYLTRANSFERASE"/>
    <property type="match status" value="1"/>
</dbReference>
<gene>
    <name evidence="10 11" type="primary">cobT</name>
    <name evidence="11" type="ORF">HQ394_01525</name>
</gene>
<keyword evidence="12" id="KW-1185">Reference proteome</keyword>
<evidence type="ECO:0000256" key="2">
    <source>
        <dbReference type="ARBA" id="ARBA00007110"/>
    </source>
</evidence>
<evidence type="ECO:0000256" key="8">
    <source>
        <dbReference type="ARBA" id="ARBA00030686"/>
    </source>
</evidence>
<evidence type="ECO:0000256" key="7">
    <source>
        <dbReference type="ARBA" id="ARBA00022679"/>
    </source>
</evidence>
<dbReference type="EC" id="2.4.2.21" evidence="3 10"/>
<accession>A0A7H1MXU5</accession>
<proteinExistence type="inferred from homology"/>
<dbReference type="InterPro" id="IPR017846">
    <property type="entry name" value="Nict_dMeBzImd_PRibTrfase_bact"/>
</dbReference>
<keyword evidence="7 10" id="KW-0808">Transferase</keyword>
<keyword evidence="6 10" id="KW-0328">Glycosyltransferase</keyword>
<sequence>MTSLTPMPSLQAFHSLLASLPGPDTAAITAVQAREAALLKPPGALGRLEELSAWLAAWQGRSPPAADRIGALVFAGSHGVAAQGVSAYPPAVTHEMIASFRQGWAAINQLCRAQGVDLDVIPLQPEQPTADFTVAPAMREDELLAALNVGFLAADRDLDLLCLGEMGIGNSTAAAALAHGLFHGLPQAWAGPGTGVDAERLAMKAAVVGRAVALHRPAATDALDLLRRLGGRELAAIAGAVVGARLRRVPVILDGYAATAAAAVLAVQAPGALDHCQVGHRSAEPGHTLLLQCLQMAPLLDFGMRLGEASGAVLAVAVVKAAVCCHLGMATFAEAGVSGPAEGA</sequence>
<evidence type="ECO:0000256" key="4">
    <source>
        <dbReference type="ARBA" id="ARBA00015486"/>
    </source>
</evidence>
<dbReference type="CDD" id="cd02439">
    <property type="entry name" value="DMB-PRT_CobT"/>
    <property type="match status" value="1"/>
</dbReference>
<comment type="function">
    <text evidence="10">Catalyzes the synthesis of alpha-ribazole-5'-phosphate from nicotinate mononucleotide (NAMN) and 5,6-dimethylbenzimidazole (DMB).</text>
</comment>
<evidence type="ECO:0000256" key="10">
    <source>
        <dbReference type="HAMAP-Rule" id="MF_00230"/>
    </source>
</evidence>
<evidence type="ECO:0000256" key="1">
    <source>
        <dbReference type="ARBA" id="ARBA00005049"/>
    </source>
</evidence>
<dbReference type="GO" id="GO:0009236">
    <property type="term" value="P:cobalamin biosynthetic process"/>
    <property type="evidence" value="ECO:0007669"/>
    <property type="project" value="UniProtKB-UniRule"/>
</dbReference>
<evidence type="ECO:0000256" key="3">
    <source>
        <dbReference type="ARBA" id="ARBA00011991"/>
    </source>
</evidence>
<dbReference type="AlphaFoldDB" id="A0A7H1MXU5"/>
<dbReference type="Proteomes" id="UP000516369">
    <property type="component" value="Chromosome"/>
</dbReference>
<comment type="similarity">
    <text evidence="2 10">Belongs to the CobT family.</text>
</comment>
<evidence type="ECO:0000313" key="11">
    <source>
        <dbReference type="EMBL" id="QNT68281.1"/>
    </source>
</evidence>
<comment type="catalytic activity">
    <reaction evidence="9 10">
        <text>5,6-dimethylbenzimidazole + nicotinate beta-D-ribonucleotide = alpha-ribazole 5'-phosphate + nicotinate + H(+)</text>
        <dbReference type="Rhea" id="RHEA:11196"/>
        <dbReference type="ChEBI" id="CHEBI:15378"/>
        <dbReference type="ChEBI" id="CHEBI:15890"/>
        <dbReference type="ChEBI" id="CHEBI:32544"/>
        <dbReference type="ChEBI" id="CHEBI:57502"/>
        <dbReference type="ChEBI" id="CHEBI:57918"/>
        <dbReference type="EC" id="2.4.2.21"/>
    </reaction>
</comment>
<evidence type="ECO:0000256" key="5">
    <source>
        <dbReference type="ARBA" id="ARBA00022573"/>
    </source>
</evidence>
<keyword evidence="5 10" id="KW-0169">Cobalamin biosynthesis</keyword>
<dbReference type="InterPro" id="IPR036087">
    <property type="entry name" value="Nict_dMeBzImd_PRibTrfase_sf"/>
</dbReference>
<dbReference type="SUPFAM" id="SSF52733">
    <property type="entry name" value="Nicotinate mononucleotide:5,6-dimethylbenzimidazole phosphoribosyltransferase (CobT)"/>
    <property type="match status" value="1"/>
</dbReference>
<dbReference type="NCBIfam" id="TIGR03160">
    <property type="entry name" value="cobT_DBIPRT"/>
    <property type="match status" value="1"/>
</dbReference>